<dbReference type="PANTHER" id="PTHR24359:SF1">
    <property type="entry name" value="INHIBITOR OF NUCLEAR FACTOR KAPPA-B KINASE EPSILON SUBUNIT HOMOLOG 1-RELATED"/>
    <property type="match status" value="1"/>
</dbReference>
<dbReference type="GO" id="GO:0005524">
    <property type="term" value="F:ATP binding"/>
    <property type="evidence" value="ECO:0007669"/>
    <property type="project" value="InterPro"/>
</dbReference>
<dbReference type="Pfam" id="PF00069">
    <property type="entry name" value="Pkinase"/>
    <property type="match status" value="1"/>
</dbReference>
<organism evidence="3 4">
    <name type="scientific">Fusarium austroafricanum</name>
    <dbReference type="NCBI Taxonomy" id="2364996"/>
    <lineage>
        <taxon>Eukaryota</taxon>
        <taxon>Fungi</taxon>
        <taxon>Dikarya</taxon>
        <taxon>Ascomycota</taxon>
        <taxon>Pezizomycotina</taxon>
        <taxon>Sordariomycetes</taxon>
        <taxon>Hypocreomycetidae</taxon>
        <taxon>Hypocreales</taxon>
        <taxon>Nectriaceae</taxon>
        <taxon>Fusarium</taxon>
        <taxon>Fusarium concolor species complex</taxon>
    </lineage>
</organism>
<dbReference type="InterPro" id="IPR011009">
    <property type="entry name" value="Kinase-like_dom_sf"/>
</dbReference>
<reference evidence="3" key="1">
    <citation type="submission" date="2020-01" db="EMBL/GenBank/DDBJ databases">
        <title>Identification and distribution of gene clusters putatively required for synthesis of sphingolipid metabolism inhibitors in phylogenetically diverse species of the filamentous fungus Fusarium.</title>
        <authorList>
            <person name="Kim H.-S."/>
            <person name="Busman M."/>
            <person name="Brown D.W."/>
            <person name="Divon H."/>
            <person name="Uhlig S."/>
            <person name="Proctor R.H."/>
        </authorList>
    </citation>
    <scope>NUCLEOTIDE SEQUENCE</scope>
    <source>
        <strain evidence="3">NRRL 53441</strain>
    </source>
</reference>
<sequence>MLGSVVEIPHGEHVTSTLGCVVRIGWDFFAITTRHSLQHLQPPNSTPDSNQYEGPSISSPINGDNTCFLSNGTGDPSLCDDSDLYDLDPESLEMNDGYHYMDDIEYESLSEDDEEISNKSLIHPPTMQNSPIEPTVDHNDEPDEVEEMVTHFPTTQELQEWDELDMDWAIIKLSDPRDWRPNAIIKSDSSSDPLFLSEVAEIQPDQETPVLVVTSGGKLQKGQLQPGQSVLGGVSGSTPSCFWTLIPCEGSELGMGDSGSVVIDAESHAIYGHVVGANPMGEVYISPYAAILRQLQHKFPRERVALADPITTLEDLISFYTYSDQTENTIAIRSRLEAAFDTIGVEGSAQESSLHPDTPTHSSNSDMEELFTGPNLAGFGSISFRFDGERLQSVDLERERPLPSNPTNLDSHLQTLDDAPADGLLPISTFRQYVDSQLINGVNGNDETVPFVAPSASRRYWTKRRVSSILESCNPPIYLHLDQGLEDRLQIFSVLVYIGKPDAIANFVDNHELDDYHFPFNREALPFIGGAACEFLEKQWMFFPLIFTSEFTNHHMFPPQVILPVTYENCLAKESLQQCTMATWKVRTNSECKLLDENLVFKVLEGTGAQGLCIDEADSYSLLHRSGNEQYVTKYFSSFSFNGIEKSVIVSEYAKGGSLLDMFQTTNVPNTLVERCSLWKGLFSLLEGLDALHDMRKASSSTNEPISRWHRDIQPRNILVFPEDNRISSFDVRFKLADFGLHKFVEDSLCSDSWTSKEKGNRMYTPPEKLSSYPLKNDVETEISCAVGIWSLGAVFSDVLVWSIMGENGREDYSRRRKEGLFELTDPGVSSHDAYFHDGSSRLAVVQEFHDHALRHRRDSDLISPQISRLILNSMLTEPHHQMSAIGLMVHTDKAIDRIRHGLIASGVENVTSSSATGRWSYSPSRSSHPTELSDTSPSLARERYEVYYADIESVTTMDPGKTSIEPCPPANMTVTVDQLYPMLADEDVTFSPPDAMSTKPGNLAHLMRLAGYEKIRHEMQDRDFIFVIDDSSSMRQHRTEVMRTASVLSYLVANDNGIDLFTTSETTKQPHHCTSFSEVGTAVSQMRIKETKCNMWRCLDEILDGFVIKEQFKPTSILILTDGIWDPDGVDGVEHLFDRANDFVVAHTPMASALTIQFIQFGHDPKGTARLKHLHESCKEMVIASDW</sequence>
<dbReference type="Gene3D" id="1.10.510.10">
    <property type="entry name" value="Transferase(Phosphotransferase) domain 1"/>
    <property type="match status" value="1"/>
</dbReference>
<dbReference type="InterPro" id="IPR000719">
    <property type="entry name" value="Prot_kinase_dom"/>
</dbReference>
<dbReference type="AlphaFoldDB" id="A0A8H4KFI8"/>
<feature type="region of interest" description="Disordered" evidence="1">
    <location>
        <begin position="347"/>
        <end position="370"/>
    </location>
</feature>
<name>A0A8H4KFI8_9HYPO</name>
<feature type="compositionally biased region" description="Polar residues" evidence="1">
    <location>
        <begin position="349"/>
        <end position="365"/>
    </location>
</feature>
<dbReference type="InterPro" id="IPR036465">
    <property type="entry name" value="vWFA_dom_sf"/>
</dbReference>
<feature type="region of interest" description="Disordered" evidence="1">
    <location>
        <begin position="38"/>
        <end position="65"/>
    </location>
</feature>
<comment type="caution">
    <text evidence="3">The sequence shown here is derived from an EMBL/GenBank/DDBJ whole genome shotgun (WGS) entry which is preliminary data.</text>
</comment>
<dbReference type="OrthoDB" id="9992527at2759"/>
<keyword evidence="4" id="KW-1185">Reference proteome</keyword>
<gene>
    <name evidence="3" type="ORF">F53441_7811</name>
</gene>
<protein>
    <submittedName>
        <fullName evidence="3">Serine/threonine protein kinase</fullName>
    </submittedName>
</protein>
<dbReference type="PANTHER" id="PTHR24359">
    <property type="entry name" value="SERINE/THREONINE-PROTEIN KINASE SBK1"/>
    <property type="match status" value="1"/>
</dbReference>
<accession>A0A8H4KFI8</accession>
<dbReference type="GO" id="GO:0004674">
    <property type="term" value="F:protein serine/threonine kinase activity"/>
    <property type="evidence" value="ECO:0007669"/>
    <property type="project" value="UniProtKB-KW"/>
</dbReference>
<dbReference type="PROSITE" id="PS50011">
    <property type="entry name" value="PROTEIN_KINASE_DOM"/>
    <property type="match status" value="1"/>
</dbReference>
<feature type="region of interest" description="Disordered" evidence="1">
    <location>
        <begin position="914"/>
        <end position="937"/>
    </location>
</feature>
<evidence type="ECO:0000313" key="4">
    <source>
        <dbReference type="Proteomes" id="UP000605986"/>
    </source>
</evidence>
<dbReference type="EMBL" id="JAADJG010000315">
    <property type="protein sequence ID" value="KAF4448819.1"/>
    <property type="molecule type" value="Genomic_DNA"/>
</dbReference>
<dbReference type="SMART" id="SM00220">
    <property type="entry name" value="S_TKc"/>
    <property type="match status" value="1"/>
</dbReference>
<keyword evidence="3" id="KW-0418">Kinase</keyword>
<proteinExistence type="predicted"/>
<feature type="domain" description="Protein kinase" evidence="2">
    <location>
        <begin position="565"/>
        <end position="904"/>
    </location>
</feature>
<keyword evidence="3" id="KW-0723">Serine/threonine-protein kinase</keyword>
<dbReference type="Proteomes" id="UP000605986">
    <property type="component" value="Unassembled WGS sequence"/>
</dbReference>
<evidence type="ECO:0000313" key="3">
    <source>
        <dbReference type="EMBL" id="KAF4448819.1"/>
    </source>
</evidence>
<keyword evidence="3" id="KW-0808">Transferase</keyword>
<evidence type="ECO:0000259" key="2">
    <source>
        <dbReference type="PROSITE" id="PS50011"/>
    </source>
</evidence>
<dbReference type="SUPFAM" id="SSF56112">
    <property type="entry name" value="Protein kinase-like (PK-like)"/>
    <property type="match status" value="1"/>
</dbReference>
<evidence type="ECO:0000256" key="1">
    <source>
        <dbReference type="SAM" id="MobiDB-lite"/>
    </source>
</evidence>
<dbReference type="SUPFAM" id="SSF53300">
    <property type="entry name" value="vWA-like"/>
    <property type="match status" value="1"/>
</dbReference>